<evidence type="ECO:0000313" key="1">
    <source>
        <dbReference type="EMBL" id="EDM13797.1"/>
    </source>
</evidence>
<sequence>MSKTGPPLLTAFKDFGVCRVPEEFWLEASFSSPSFLNPMVD</sequence>
<evidence type="ECO:0000313" key="2">
    <source>
        <dbReference type="Proteomes" id="UP000234681"/>
    </source>
</evidence>
<protein>
    <submittedName>
        <fullName evidence="1">RCG21807</fullName>
    </submittedName>
</protein>
<accession>A6J1K8</accession>
<proteinExistence type="predicted"/>
<reference evidence="1 2" key="1">
    <citation type="submission" date="2005-07" db="EMBL/GenBank/DDBJ databases">
        <authorList>
            <person name="Mural R.J."/>
            <person name="Li P.W."/>
            <person name="Adams M.D."/>
            <person name="Amanatides P.G."/>
            <person name="Baden-Tillson H."/>
            <person name="Barnstead M."/>
            <person name="Chin S.H."/>
            <person name="Dew I."/>
            <person name="Evans C.A."/>
            <person name="Ferriera S."/>
            <person name="Flanigan M."/>
            <person name="Fosler C."/>
            <person name="Glodek A."/>
            <person name="Gu Z."/>
            <person name="Holt R.A."/>
            <person name="Jennings D."/>
            <person name="Kraft C.L."/>
            <person name="Lu F."/>
            <person name="Nguyen T."/>
            <person name="Nusskern D.R."/>
            <person name="Pfannkoch C.M."/>
            <person name="Sitter C."/>
            <person name="Sutton G.G."/>
            <person name="Venter J.C."/>
            <person name="Wang Z."/>
            <person name="Woodage T."/>
            <person name="Zheng X.H."/>
            <person name="Zhong F."/>
        </authorList>
    </citation>
    <scope>NUCLEOTIDE SEQUENCE [LARGE SCALE GENOMIC DNA]</scope>
    <source>
        <strain>BN</strain>
        <strain evidence="2">Sprague-Dawley</strain>
    </source>
</reference>
<dbReference type="EMBL" id="CH473973">
    <property type="protein sequence ID" value="EDM13797.1"/>
    <property type="molecule type" value="Genomic_DNA"/>
</dbReference>
<name>A6J1K8_RAT</name>
<dbReference type="Proteomes" id="UP000234681">
    <property type="component" value="Chromosome 12"/>
</dbReference>
<organism evidence="1 2">
    <name type="scientific">Rattus norvegicus</name>
    <name type="common">Rat</name>
    <dbReference type="NCBI Taxonomy" id="10116"/>
    <lineage>
        <taxon>Eukaryota</taxon>
        <taxon>Metazoa</taxon>
        <taxon>Chordata</taxon>
        <taxon>Craniata</taxon>
        <taxon>Vertebrata</taxon>
        <taxon>Euteleostomi</taxon>
        <taxon>Mammalia</taxon>
        <taxon>Eutheria</taxon>
        <taxon>Euarchontoglires</taxon>
        <taxon>Glires</taxon>
        <taxon>Rodentia</taxon>
        <taxon>Myomorpha</taxon>
        <taxon>Muroidea</taxon>
        <taxon>Muridae</taxon>
        <taxon>Murinae</taxon>
        <taxon>Rattus</taxon>
    </lineage>
</organism>
<gene>
    <name evidence="1" type="ORF">rCG_21807</name>
</gene>
<dbReference type="AlphaFoldDB" id="A6J1K8"/>